<keyword evidence="2" id="KW-1185">Reference proteome</keyword>
<dbReference type="AlphaFoldDB" id="A0AAX2DK92"/>
<dbReference type="Proteomes" id="UP000183772">
    <property type="component" value="Chromosome I"/>
</dbReference>
<organism evidence="1 2">
    <name type="scientific">Pseudomonas mediterranea</name>
    <dbReference type="NCBI Taxonomy" id="183795"/>
    <lineage>
        <taxon>Bacteria</taxon>
        <taxon>Pseudomonadati</taxon>
        <taxon>Pseudomonadota</taxon>
        <taxon>Gammaproteobacteria</taxon>
        <taxon>Pseudomonadales</taxon>
        <taxon>Pseudomonadaceae</taxon>
        <taxon>Pseudomonas</taxon>
    </lineage>
</organism>
<evidence type="ECO:0000313" key="1">
    <source>
        <dbReference type="EMBL" id="SDU76874.1"/>
    </source>
</evidence>
<evidence type="ECO:0000313" key="2">
    <source>
        <dbReference type="Proteomes" id="UP000183772"/>
    </source>
</evidence>
<proteinExistence type="predicted"/>
<name>A0AAX2DK92_9PSED</name>
<dbReference type="EMBL" id="LT629790">
    <property type="protein sequence ID" value="SDU76874.1"/>
    <property type="molecule type" value="Genomic_DNA"/>
</dbReference>
<gene>
    <name evidence="1" type="ORF">SAMN05216476_5825</name>
</gene>
<reference evidence="1 2" key="1">
    <citation type="submission" date="2016-10" db="EMBL/GenBank/DDBJ databases">
        <authorList>
            <person name="Varghese N."/>
            <person name="Submissions S."/>
        </authorList>
    </citation>
    <scope>NUCLEOTIDE SEQUENCE [LARGE SCALE GENOMIC DNA]</scope>
    <source>
        <strain evidence="1 2">DSM 16733</strain>
    </source>
</reference>
<accession>A0AAX2DK92</accession>
<evidence type="ECO:0008006" key="3">
    <source>
        <dbReference type="Google" id="ProtNLM"/>
    </source>
</evidence>
<protein>
    <recommendedName>
        <fullName evidence="3">Integrase</fullName>
    </recommendedName>
</protein>
<sequence>MLQAQHARNFMSRTKLYKRKHSTISEFEKRRRPERTAGLYQSGLSPYQRGVYTHWLPSARGNTQVVEDPTRTMVRMST</sequence>